<comment type="caution">
    <text evidence="1">The sequence shown here is derived from an EMBL/GenBank/DDBJ whole genome shotgun (WGS) entry which is preliminary data.</text>
</comment>
<dbReference type="AlphaFoldDB" id="A0A395V7X5"/>
<evidence type="ECO:0000313" key="1">
    <source>
        <dbReference type="EMBL" id="RGS41304.1"/>
    </source>
</evidence>
<name>A0A395V7X5_9FIRM</name>
<accession>A0A395V7X5</accession>
<sequence>MEQQELDFHLLATMRPKVYVPKQHPLAGRTKVSMEDLAPYIYSHYFQGIDSSRDRFFSEELVENTVARKTITITDEMADASIGMALSTYTIGSGMSGENLLEEDYAVMNLDTHQRIELGWISRRDHELSSFGKCFLDLLTEKLDSMQLD</sequence>
<organism evidence="1 2">
    <name type="scientific">Roseburia hominis</name>
    <dbReference type="NCBI Taxonomy" id="301301"/>
    <lineage>
        <taxon>Bacteria</taxon>
        <taxon>Bacillati</taxon>
        <taxon>Bacillota</taxon>
        <taxon>Clostridia</taxon>
        <taxon>Lachnospirales</taxon>
        <taxon>Lachnospiraceae</taxon>
        <taxon>Roseburia</taxon>
    </lineage>
</organism>
<evidence type="ECO:0008006" key="3">
    <source>
        <dbReference type="Google" id="ProtNLM"/>
    </source>
</evidence>
<proteinExistence type="predicted"/>
<dbReference type="RefSeq" id="WP_118097059.1">
    <property type="nucleotide sequence ID" value="NZ_QRVL01000003.1"/>
</dbReference>
<dbReference type="Proteomes" id="UP000266172">
    <property type="component" value="Unassembled WGS sequence"/>
</dbReference>
<gene>
    <name evidence="1" type="ORF">DWX93_06540</name>
</gene>
<protein>
    <recommendedName>
        <fullName evidence="3">LysR substrate-binding domain-containing protein</fullName>
    </recommendedName>
</protein>
<evidence type="ECO:0000313" key="2">
    <source>
        <dbReference type="Proteomes" id="UP000266172"/>
    </source>
</evidence>
<dbReference type="Gene3D" id="3.40.190.290">
    <property type="match status" value="1"/>
</dbReference>
<dbReference type="EMBL" id="QRVL01000003">
    <property type="protein sequence ID" value="RGS41304.1"/>
    <property type="molecule type" value="Genomic_DNA"/>
</dbReference>
<reference evidence="1 2" key="1">
    <citation type="submission" date="2018-08" db="EMBL/GenBank/DDBJ databases">
        <title>A genome reference for cultivated species of the human gut microbiota.</title>
        <authorList>
            <person name="Zou Y."/>
            <person name="Xue W."/>
            <person name="Luo G."/>
        </authorList>
    </citation>
    <scope>NUCLEOTIDE SEQUENCE [LARGE SCALE GENOMIC DNA]</scope>
    <source>
        <strain evidence="1 2">AF22-12AC</strain>
    </source>
</reference>
<dbReference type="SUPFAM" id="SSF53850">
    <property type="entry name" value="Periplasmic binding protein-like II"/>
    <property type="match status" value="1"/>
</dbReference>